<dbReference type="GO" id="GO:0016829">
    <property type="term" value="F:lyase activity"/>
    <property type="evidence" value="ECO:0007669"/>
    <property type="project" value="UniProtKB-KW"/>
</dbReference>
<feature type="binding site" evidence="5">
    <location>
        <position position="163"/>
    </location>
    <ligand>
        <name>Mg(2+)</name>
        <dbReference type="ChEBI" id="CHEBI:18420"/>
    </ligand>
</feature>
<keyword evidence="9" id="KW-0614">Plasmid</keyword>
<dbReference type="EMBL" id="JAPWIS010000045">
    <property type="protein sequence ID" value="MCZ4590286.1"/>
    <property type="molecule type" value="Genomic_DNA"/>
</dbReference>
<evidence type="ECO:0000256" key="3">
    <source>
        <dbReference type="ARBA" id="ARBA00022842"/>
    </source>
</evidence>
<evidence type="ECO:0000256" key="2">
    <source>
        <dbReference type="ARBA" id="ARBA00022723"/>
    </source>
</evidence>
<evidence type="ECO:0000256" key="1">
    <source>
        <dbReference type="ARBA" id="ARBA00001946"/>
    </source>
</evidence>
<gene>
    <name evidence="7" type="ORF">O4328_42870</name>
    <name evidence="8" type="ORF">Q5707_39495</name>
    <name evidence="9" type="ORF">Q5707_45500</name>
</gene>
<dbReference type="Pfam" id="PF03328">
    <property type="entry name" value="HpcH_HpaI"/>
    <property type="match status" value="1"/>
</dbReference>
<evidence type="ECO:0000313" key="9">
    <source>
        <dbReference type="EMBL" id="WLF52598.1"/>
    </source>
</evidence>
<dbReference type="SUPFAM" id="SSF51621">
    <property type="entry name" value="Phosphoenolpyruvate/pyruvate domain"/>
    <property type="match status" value="1"/>
</dbReference>
<dbReference type="Proteomes" id="UP001066327">
    <property type="component" value="Unassembled WGS sequence"/>
</dbReference>
<dbReference type="PANTHER" id="PTHR32308">
    <property type="entry name" value="LYASE BETA SUBUNIT, PUTATIVE (AFU_ORTHOLOGUE AFUA_4G13030)-RELATED"/>
    <property type="match status" value="1"/>
</dbReference>
<evidence type="ECO:0000259" key="6">
    <source>
        <dbReference type="Pfam" id="PF03328"/>
    </source>
</evidence>
<geneLocation type="plasmid" evidence="9 11">
    <name>pRho-VOC14-L</name>
</geneLocation>
<organism evidence="9 11">
    <name type="scientific">Rhodococcus opacus</name>
    <name type="common">Nocardia opaca</name>
    <dbReference type="NCBI Taxonomy" id="37919"/>
    <lineage>
        <taxon>Bacteria</taxon>
        <taxon>Bacillati</taxon>
        <taxon>Actinomycetota</taxon>
        <taxon>Actinomycetes</taxon>
        <taxon>Mycobacteriales</taxon>
        <taxon>Nocardiaceae</taxon>
        <taxon>Rhodococcus</taxon>
    </lineage>
</organism>
<dbReference type="EMBL" id="CP130956">
    <property type="protein sequence ID" value="WLF51605.1"/>
    <property type="molecule type" value="Genomic_DNA"/>
</dbReference>
<dbReference type="InterPro" id="IPR011206">
    <property type="entry name" value="Citrate_lyase_beta/mcl1/mcl2"/>
</dbReference>
<proteinExistence type="predicted"/>
<feature type="domain" description="HpcH/HpaI aldolase/citrate lyase" evidence="6">
    <location>
        <begin position="9"/>
        <end position="238"/>
    </location>
</feature>
<dbReference type="AlphaFoldDB" id="A0AAX3YWB0"/>
<keyword evidence="2 5" id="KW-0479">Metal-binding</keyword>
<keyword evidence="9" id="KW-0456">Lyase</keyword>
<dbReference type="RefSeq" id="WP_141472114.1">
    <property type="nucleotide sequence ID" value="NZ_CP130956.1"/>
</dbReference>
<feature type="binding site" evidence="4">
    <location>
        <position position="136"/>
    </location>
    <ligand>
        <name>substrate</name>
    </ligand>
</feature>
<evidence type="ECO:0000256" key="5">
    <source>
        <dbReference type="PIRSR" id="PIRSR015582-2"/>
    </source>
</evidence>
<dbReference type="GO" id="GO:0006107">
    <property type="term" value="P:oxaloacetate metabolic process"/>
    <property type="evidence" value="ECO:0007669"/>
    <property type="project" value="TreeGrafter"/>
</dbReference>
<dbReference type="FunFam" id="3.20.20.60:FF:000013">
    <property type="entry name" value="Citrate lyase beta subunit"/>
    <property type="match status" value="1"/>
</dbReference>
<keyword evidence="10" id="KW-1185">Reference proteome</keyword>
<feature type="binding site" evidence="5">
    <location>
        <position position="136"/>
    </location>
    <ligand>
        <name>Mg(2+)</name>
        <dbReference type="ChEBI" id="CHEBI:18420"/>
    </ligand>
</feature>
<reference evidence="7" key="1">
    <citation type="submission" date="2022-12" db="EMBL/GenBank/DDBJ databases">
        <authorList>
            <person name="Krivoruchko A.V."/>
            <person name="Elkin A."/>
        </authorList>
    </citation>
    <scope>NUCLEOTIDE SEQUENCE</scope>
    <source>
        <strain evidence="7">IEGM 249</strain>
    </source>
</reference>
<dbReference type="GO" id="GO:0000287">
    <property type="term" value="F:magnesium ion binding"/>
    <property type="evidence" value="ECO:0007669"/>
    <property type="project" value="TreeGrafter"/>
</dbReference>
<evidence type="ECO:0000313" key="11">
    <source>
        <dbReference type="Proteomes" id="UP001231166"/>
    </source>
</evidence>
<dbReference type="PIRSF" id="PIRSF015582">
    <property type="entry name" value="Cit_lyase_B"/>
    <property type="match status" value="1"/>
</dbReference>
<dbReference type="Gene3D" id="3.20.20.60">
    <property type="entry name" value="Phosphoenolpyruvate-binding domains"/>
    <property type="match status" value="1"/>
</dbReference>
<dbReference type="InterPro" id="IPR040442">
    <property type="entry name" value="Pyrv_kinase-like_dom_sf"/>
</dbReference>
<feature type="binding site" evidence="4">
    <location>
        <position position="70"/>
    </location>
    <ligand>
        <name>substrate</name>
    </ligand>
</feature>
<comment type="cofactor">
    <cofactor evidence="1">
        <name>Mg(2+)</name>
        <dbReference type="ChEBI" id="CHEBI:18420"/>
    </cofactor>
</comment>
<dbReference type="Proteomes" id="UP001231166">
    <property type="component" value="Plasmid pRho-VOC14-L"/>
</dbReference>
<dbReference type="InterPro" id="IPR015813">
    <property type="entry name" value="Pyrv/PenolPyrv_kinase-like_dom"/>
</dbReference>
<protein>
    <submittedName>
        <fullName evidence="9">CoA ester lyase</fullName>
    </submittedName>
</protein>
<evidence type="ECO:0000256" key="4">
    <source>
        <dbReference type="PIRSR" id="PIRSR015582-1"/>
    </source>
</evidence>
<evidence type="ECO:0000313" key="8">
    <source>
        <dbReference type="EMBL" id="WLF51605.1"/>
    </source>
</evidence>
<dbReference type="InterPro" id="IPR005000">
    <property type="entry name" value="Aldolase/citrate-lyase_domain"/>
</dbReference>
<keyword evidence="3 5" id="KW-0460">Magnesium</keyword>
<dbReference type="EMBL" id="CP130956">
    <property type="protein sequence ID" value="WLF52598.1"/>
    <property type="molecule type" value="Genomic_DNA"/>
</dbReference>
<name>A0AAX3YWB0_RHOOP</name>
<evidence type="ECO:0000313" key="10">
    <source>
        <dbReference type="Proteomes" id="UP001066327"/>
    </source>
</evidence>
<accession>A0AAX3YWB0</accession>
<reference evidence="9" key="2">
    <citation type="submission" date="2023-07" db="EMBL/GenBank/DDBJ databases">
        <title>Genomic analysis of Rhodococcus opacus VOC-14 with glycol ethers degradation activity.</title>
        <authorList>
            <person name="Narkevich D.A."/>
            <person name="Hlushen A.M."/>
            <person name="Akhremchuk A.E."/>
            <person name="Sikolenko M.A."/>
            <person name="Valentovich L.N."/>
        </authorList>
    </citation>
    <scope>NUCLEOTIDE SEQUENCE</scope>
    <source>
        <strain evidence="9">VOC-14</strain>
        <plasmid evidence="9">pRho-VOC14-L</plasmid>
    </source>
</reference>
<sequence>MTRVFRPRRSCLAVPGSNPKMLTKAQGLSVDEAFLDLEDSVAPTEKVAARANVLTALREGDWAGKVLAVRVNDAETRWAYDDVIEIVRGAGHLIDCIMLPKVEKLSHIHWLDVLLTQLERDLELPEGKIGIEVQIEGPAGLSIVDDIAASTPRVETLIFGPGDFMAAMQIPTLVIGENSYGGHNPIDPVFMSLAVAARKHGLQVIDGPYAVIGDTEGFHRAAQRAAAFGFDGKWVLHPTQVDAANEVFAPTQQAYDKAERILDAYDFHRSADGGARGAAMLDGEMIDEATRKLALVTAEKGRRAEMVRTKELAQ</sequence>
<evidence type="ECO:0000313" key="7">
    <source>
        <dbReference type="EMBL" id="MCZ4590286.1"/>
    </source>
</evidence>
<dbReference type="PANTHER" id="PTHR32308:SF10">
    <property type="entry name" value="CITRATE LYASE SUBUNIT BETA"/>
    <property type="match status" value="1"/>
</dbReference>